<dbReference type="EMBL" id="JAGMUU010000028">
    <property type="protein sequence ID" value="KAH7120339.1"/>
    <property type="molecule type" value="Genomic_DNA"/>
</dbReference>
<reference evidence="3" key="1">
    <citation type="journal article" date="2021" name="Nat. Commun.">
        <title>Genetic determinants of endophytism in the Arabidopsis root mycobiome.</title>
        <authorList>
            <person name="Mesny F."/>
            <person name="Miyauchi S."/>
            <person name="Thiergart T."/>
            <person name="Pickel B."/>
            <person name="Atanasova L."/>
            <person name="Karlsson M."/>
            <person name="Huettel B."/>
            <person name="Barry K.W."/>
            <person name="Haridas S."/>
            <person name="Chen C."/>
            <person name="Bauer D."/>
            <person name="Andreopoulos W."/>
            <person name="Pangilinan J."/>
            <person name="LaButti K."/>
            <person name="Riley R."/>
            <person name="Lipzen A."/>
            <person name="Clum A."/>
            <person name="Drula E."/>
            <person name="Henrissat B."/>
            <person name="Kohler A."/>
            <person name="Grigoriev I.V."/>
            <person name="Martin F.M."/>
            <person name="Hacquard S."/>
        </authorList>
    </citation>
    <scope>NUCLEOTIDE SEQUENCE</scope>
    <source>
        <strain evidence="3">MPI-CAGE-AT-0021</strain>
    </source>
</reference>
<dbReference type="PROSITE" id="PS50297">
    <property type="entry name" value="ANK_REP_REGION"/>
    <property type="match status" value="3"/>
</dbReference>
<dbReference type="OrthoDB" id="194358at2759"/>
<evidence type="ECO:0000313" key="3">
    <source>
        <dbReference type="EMBL" id="KAH7120339.1"/>
    </source>
</evidence>
<dbReference type="AlphaFoldDB" id="A0A9P9DJH2"/>
<feature type="domain" description="Heterokaryon incompatibility" evidence="2">
    <location>
        <begin position="49"/>
        <end position="209"/>
    </location>
</feature>
<dbReference type="PANTHER" id="PTHR24148">
    <property type="entry name" value="ANKYRIN REPEAT DOMAIN-CONTAINING PROTEIN 39 HOMOLOG-RELATED"/>
    <property type="match status" value="1"/>
</dbReference>
<dbReference type="SUPFAM" id="SSF48403">
    <property type="entry name" value="Ankyrin repeat"/>
    <property type="match status" value="1"/>
</dbReference>
<dbReference type="Pfam" id="PF06985">
    <property type="entry name" value="HET"/>
    <property type="match status" value="1"/>
</dbReference>
<sequence>MALPTYTYKPIDLATDAIRLVRLSKGYIGDSICCEIFETFLHQVEGVPYEALSYAWGGTLRAAEIILNGCIAKVTSNLYAALRQLRLEHRDRVQWIDAICIDQQNKKEQGHQVGQMKEIYTNSEHVMIWLGPSNNQTDFLMDAIDQVHSNARSAPKNWRHSAQRWQVAWPLIQHQLGGTHHTELGGKMGEALREILQRPWFQGVWVIQEVASARAASVMCGSKAVSTQTFTQIPSLLGITPDEHTQAVLDVMPGYLRRSTWWSESQDLATLLGKFRHSKANNPRDKIFALLGISSDACDKDVFRPNYEQMEFQVIQGAVSFLLFGSQTKFGGDELPLWKLSDFLEKLDALPLTIARWAVENNGKEAVSALLVSNKIDVNAVIPAQYSRLDPSNKYQRPLTGTFARQNYNDGTDSTTFLAIAAEMGHDAVVAALLAREGIQVNFDFPLAKAAKARRPDIVKLLLAHKDIDVNHGAPLVEAVKANTYLNIQVPEQEQTDAHGDGSLASSVQKSHGLHAIPELENKYFNIDARRRKAAMTSKSHIYLLLLNHGADLEVRDILGRTSLSWAVAGFDIQLVKTLLGLGADVDAADCAGRTPLSWAAQGGIAGSLLDAGANIESRDKNGRTPLSWAAENRYASVAKSLLDAGADAKSRDEHGRTPLSRAAGYGTIEIVELLLKHGAEADCVDVDGRTPQDWAGLRNHFHLMELFTPIPLKSVDV</sequence>
<evidence type="ECO:0000313" key="4">
    <source>
        <dbReference type="Proteomes" id="UP000717696"/>
    </source>
</evidence>
<comment type="caution">
    <text evidence="3">The sequence shown here is derived from an EMBL/GenBank/DDBJ whole genome shotgun (WGS) entry which is preliminary data.</text>
</comment>
<dbReference type="InterPro" id="IPR010730">
    <property type="entry name" value="HET"/>
</dbReference>
<keyword evidence="1" id="KW-0040">ANK repeat</keyword>
<dbReference type="InterPro" id="IPR036770">
    <property type="entry name" value="Ankyrin_rpt-contain_sf"/>
</dbReference>
<dbReference type="SMART" id="SM00248">
    <property type="entry name" value="ANK"/>
    <property type="match status" value="7"/>
</dbReference>
<evidence type="ECO:0000259" key="2">
    <source>
        <dbReference type="Pfam" id="PF06985"/>
    </source>
</evidence>
<dbReference type="InterPro" id="IPR052895">
    <property type="entry name" value="HetReg/Transcr_Mod"/>
</dbReference>
<feature type="repeat" description="ANK" evidence="1">
    <location>
        <begin position="559"/>
        <end position="591"/>
    </location>
</feature>
<protein>
    <submittedName>
        <fullName evidence="3">Ankyrin repeat-containing domain protein</fullName>
    </submittedName>
</protein>
<name>A0A9P9DJH2_9HYPO</name>
<dbReference type="Pfam" id="PF00023">
    <property type="entry name" value="Ank"/>
    <property type="match status" value="1"/>
</dbReference>
<feature type="repeat" description="ANK" evidence="1">
    <location>
        <begin position="622"/>
        <end position="654"/>
    </location>
</feature>
<proteinExistence type="predicted"/>
<dbReference type="Gene3D" id="1.25.40.20">
    <property type="entry name" value="Ankyrin repeat-containing domain"/>
    <property type="match status" value="2"/>
</dbReference>
<dbReference type="InterPro" id="IPR002110">
    <property type="entry name" value="Ankyrin_rpt"/>
</dbReference>
<dbReference type="Pfam" id="PF12796">
    <property type="entry name" value="Ank_2"/>
    <property type="match status" value="2"/>
</dbReference>
<dbReference type="PROSITE" id="PS50088">
    <property type="entry name" value="ANK_REPEAT"/>
    <property type="match status" value="3"/>
</dbReference>
<feature type="repeat" description="ANK" evidence="1">
    <location>
        <begin position="655"/>
        <end position="687"/>
    </location>
</feature>
<accession>A0A9P9DJH2</accession>
<gene>
    <name evidence="3" type="ORF">B0J13DRAFT_512942</name>
</gene>
<organism evidence="3 4">
    <name type="scientific">Dactylonectria estremocensis</name>
    <dbReference type="NCBI Taxonomy" id="1079267"/>
    <lineage>
        <taxon>Eukaryota</taxon>
        <taxon>Fungi</taxon>
        <taxon>Dikarya</taxon>
        <taxon>Ascomycota</taxon>
        <taxon>Pezizomycotina</taxon>
        <taxon>Sordariomycetes</taxon>
        <taxon>Hypocreomycetidae</taxon>
        <taxon>Hypocreales</taxon>
        <taxon>Nectriaceae</taxon>
        <taxon>Dactylonectria</taxon>
    </lineage>
</organism>
<dbReference type="Proteomes" id="UP000717696">
    <property type="component" value="Unassembled WGS sequence"/>
</dbReference>
<evidence type="ECO:0000256" key="1">
    <source>
        <dbReference type="PROSITE-ProRule" id="PRU00023"/>
    </source>
</evidence>
<dbReference type="PANTHER" id="PTHR24148:SF78">
    <property type="entry name" value="HETEROKARYON INCOMPATIBILITY DOMAIN-CONTAINING PROTEIN"/>
    <property type="match status" value="1"/>
</dbReference>
<keyword evidence="4" id="KW-1185">Reference proteome</keyword>